<protein>
    <submittedName>
        <fullName evidence="2">6619_t:CDS:1</fullName>
    </submittedName>
</protein>
<name>A0A9N9IMI5_9GLOM</name>
<accession>A0A9N9IMI5</accession>
<proteinExistence type="predicted"/>
<dbReference type="AlphaFoldDB" id="A0A9N9IMI5"/>
<gene>
    <name evidence="2" type="ORF">DERYTH_LOCUS15999</name>
</gene>
<dbReference type="Proteomes" id="UP000789405">
    <property type="component" value="Unassembled WGS sequence"/>
</dbReference>
<feature type="non-terminal residue" evidence="2">
    <location>
        <position position="109"/>
    </location>
</feature>
<evidence type="ECO:0000313" key="2">
    <source>
        <dbReference type="EMBL" id="CAG8740929.1"/>
    </source>
</evidence>
<evidence type="ECO:0000256" key="1">
    <source>
        <dbReference type="SAM" id="MobiDB-lite"/>
    </source>
</evidence>
<feature type="region of interest" description="Disordered" evidence="1">
    <location>
        <begin position="54"/>
        <end position="109"/>
    </location>
</feature>
<evidence type="ECO:0000313" key="3">
    <source>
        <dbReference type="Proteomes" id="UP000789405"/>
    </source>
</evidence>
<dbReference type="OrthoDB" id="416437at2759"/>
<reference evidence="2" key="1">
    <citation type="submission" date="2021-06" db="EMBL/GenBank/DDBJ databases">
        <authorList>
            <person name="Kallberg Y."/>
            <person name="Tangrot J."/>
            <person name="Rosling A."/>
        </authorList>
    </citation>
    <scope>NUCLEOTIDE SEQUENCE</scope>
    <source>
        <strain evidence="2">MA453B</strain>
    </source>
</reference>
<sequence>NDNLTKLTPKIILILSLIVINLNMQNEKANENKENLILSLETRWANDWSQKRKKLASETNEEHEARLAHRRETYRQKKVNKTEEQRANAINKNTSNKRRIHALTNSSEP</sequence>
<comment type="caution">
    <text evidence="2">The sequence shown here is derived from an EMBL/GenBank/DDBJ whole genome shotgun (WGS) entry which is preliminary data.</text>
</comment>
<keyword evidence="3" id="KW-1185">Reference proteome</keyword>
<organism evidence="2 3">
    <name type="scientific">Dentiscutata erythropus</name>
    <dbReference type="NCBI Taxonomy" id="1348616"/>
    <lineage>
        <taxon>Eukaryota</taxon>
        <taxon>Fungi</taxon>
        <taxon>Fungi incertae sedis</taxon>
        <taxon>Mucoromycota</taxon>
        <taxon>Glomeromycotina</taxon>
        <taxon>Glomeromycetes</taxon>
        <taxon>Diversisporales</taxon>
        <taxon>Gigasporaceae</taxon>
        <taxon>Dentiscutata</taxon>
    </lineage>
</organism>
<dbReference type="EMBL" id="CAJVPY010013503">
    <property type="protein sequence ID" value="CAG8740929.1"/>
    <property type="molecule type" value="Genomic_DNA"/>
</dbReference>
<feature type="compositionally biased region" description="Basic and acidic residues" evidence="1">
    <location>
        <begin position="60"/>
        <end position="86"/>
    </location>
</feature>